<feature type="domain" description="Acb2/Tad1 hairpin" evidence="2">
    <location>
        <begin position="6"/>
        <end position="67"/>
    </location>
</feature>
<keyword evidence="1" id="KW-0547">Nucleotide-binding</keyword>
<sequence length="75" mass="8613">MDEADVIRRFTFHPADTKERRQAHEDIRSACLELGLMLHNELPAGAEKQSAMFRLEEVMFWANAAIARQPKEVTS</sequence>
<name>A0A919A155_9ACTN</name>
<evidence type="ECO:0000313" key="3">
    <source>
        <dbReference type="EMBL" id="GHE80090.1"/>
    </source>
</evidence>
<dbReference type="GO" id="GO:0000166">
    <property type="term" value="F:nucleotide binding"/>
    <property type="evidence" value="ECO:0007669"/>
    <property type="project" value="UniProtKB-KW"/>
</dbReference>
<dbReference type="InterPro" id="IPR056098">
    <property type="entry name" value="Acb2/Tad1_hairpin"/>
</dbReference>
<comment type="caution">
    <text evidence="3">The sequence shown here is derived from an EMBL/GenBank/DDBJ whole genome shotgun (WGS) entry which is preliminary data.</text>
</comment>
<dbReference type="Pfam" id="PF24729">
    <property type="entry name" value="Acb2_Tad1_hairpin"/>
    <property type="match status" value="1"/>
</dbReference>
<reference evidence="3" key="2">
    <citation type="submission" date="2020-09" db="EMBL/GenBank/DDBJ databases">
        <authorList>
            <person name="Sun Q."/>
            <person name="Ohkuma M."/>
        </authorList>
    </citation>
    <scope>NUCLEOTIDE SEQUENCE</scope>
    <source>
        <strain evidence="3">JCM 3302</strain>
    </source>
</reference>
<accession>A0A919A155</accession>
<organism evidence="3 4">
    <name type="scientific">Streptomyces spiralis</name>
    <dbReference type="NCBI Taxonomy" id="66376"/>
    <lineage>
        <taxon>Bacteria</taxon>
        <taxon>Bacillati</taxon>
        <taxon>Actinomycetota</taxon>
        <taxon>Actinomycetes</taxon>
        <taxon>Kitasatosporales</taxon>
        <taxon>Streptomycetaceae</taxon>
        <taxon>Streptomyces</taxon>
    </lineage>
</organism>
<evidence type="ECO:0000256" key="1">
    <source>
        <dbReference type="ARBA" id="ARBA00022741"/>
    </source>
</evidence>
<evidence type="ECO:0000313" key="4">
    <source>
        <dbReference type="Proteomes" id="UP000641386"/>
    </source>
</evidence>
<dbReference type="EMBL" id="BNBC01000017">
    <property type="protein sequence ID" value="GHE80090.1"/>
    <property type="molecule type" value="Genomic_DNA"/>
</dbReference>
<dbReference type="Proteomes" id="UP000641386">
    <property type="component" value="Unassembled WGS sequence"/>
</dbReference>
<evidence type="ECO:0000259" key="2">
    <source>
        <dbReference type="Pfam" id="PF24729"/>
    </source>
</evidence>
<protein>
    <recommendedName>
        <fullName evidence="2">Acb2/Tad1 hairpin domain-containing protein</fullName>
    </recommendedName>
</protein>
<reference evidence="3" key="1">
    <citation type="journal article" date="2014" name="Int. J. Syst. Evol. Microbiol.">
        <title>Complete genome sequence of Corynebacterium casei LMG S-19264T (=DSM 44701T), isolated from a smear-ripened cheese.</title>
        <authorList>
            <consortium name="US DOE Joint Genome Institute (JGI-PGF)"/>
            <person name="Walter F."/>
            <person name="Albersmeier A."/>
            <person name="Kalinowski J."/>
            <person name="Ruckert C."/>
        </authorList>
    </citation>
    <scope>NUCLEOTIDE SEQUENCE</scope>
    <source>
        <strain evidence="3">JCM 3302</strain>
    </source>
</reference>
<keyword evidence="4" id="KW-1185">Reference proteome</keyword>
<gene>
    <name evidence="3" type="ORF">GCM10014715_39310</name>
</gene>
<dbReference type="RefSeq" id="WP_229903599.1">
    <property type="nucleotide sequence ID" value="NZ_BNBC01000017.1"/>
</dbReference>
<proteinExistence type="predicted"/>
<dbReference type="AlphaFoldDB" id="A0A919A155"/>